<dbReference type="PANTHER" id="PTHR11261:SF3">
    <property type="entry name" value="RETINOL-BINDING PROTEIN 3"/>
    <property type="match status" value="1"/>
</dbReference>
<dbReference type="EMBL" id="VFIY01000018">
    <property type="protein sequence ID" value="TPD57277.1"/>
    <property type="molecule type" value="Genomic_DNA"/>
</dbReference>
<dbReference type="Gene3D" id="3.30.750.44">
    <property type="match status" value="1"/>
</dbReference>
<protein>
    <submittedName>
        <fullName evidence="3">S41 family peptidase</fullName>
    </submittedName>
</protein>
<feature type="domain" description="Tail specific protease" evidence="2">
    <location>
        <begin position="123"/>
        <end position="321"/>
    </location>
</feature>
<dbReference type="RefSeq" id="WP_139941592.1">
    <property type="nucleotide sequence ID" value="NZ_JBHSYP010000005.1"/>
</dbReference>
<dbReference type="Proteomes" id="UP000319148">
    <property type="component" value="Unassembled WGS sequence"/>
</dbReference>
<dbReference type="CDD" id="cd07563">
    <property type="entry name" value="Peptidase_S41_IRBP"/>
    <property type="match status" value="1"/>
</dbReference>
<dbReference type="InterPro" id="IPR005151">
    <property type="entry name" value="Tail-specific_protease"/>
</dbReference>
<dbReference type="AlphaFoldDB" id="A0A501PB58"/>
<reference evidence="4" key="1">
    <citation type="submission" date="2019-06" db="EMBL/GenBank/DDBJ databases">
        <title>The complete genome of Emcibacter congregatus ZYLT.</title>
        <authorList>
            <person name="Zhao Z."/>
        </authorList>
    </citation>
    <scope>NUCLEOTIDE SEQUENCE [LARGE SCALE GENOMIC DNA]</scope>
    <source>
        <strain evidence="4">MCCC 1A06723</strain>
    </source>
</reference>
<dbReference type="OrthoDB" id="9758793at2"/>
<dbReference type="Gene3D" id="3.90.226.10">
    <property type="entry name" value="2-enoyl-CoA Hydratase, Chain A, domain 1"/>
    <property type="match status" value="1"/>
</dbReference>
<dbReference type="Pfam" id="PF11918">
    <property type="entry name" value="Peptidase_S41_N"/>
    <property type="match status" value="1"/>
</dbReference>
<organism evidence="3 4">
    <name type="scientific">Emcibacter nanhaiensis</name>
    <dbReference type="NCBI Taxonomy" id="1505037"/>
    <lineage>
        <taxon>Bacteria</taxon>
        <taxon>Pseudomonadati</taxon>
        <taxon>Pseudomonadota</taxon>
        <taxon>Alphaproteobacteria</taxon>
        <taxon>Emcibacterales</taxon>
        <taxon>Emcibacteraceae</taxon>
        <taxon>Emcibacter</taxon>
    </lineage>
</organism>
<dbReference type="InterPro" id="IPR029045">
    <property type="entry name" value="ClpP/crotonase-like_dom_sf"/>
</dbReference>
<dbReference type="GO" id="GO:0006508">
    <property type="term" value="P:proteolysis"/>
    <property type="evidence" value="ECO:0007669"/>
    <property type="project" value="InterPro"/>
</dbReference>
<keyword evidence="4" id="KW-1185">Reference proteome</keyword>
<keyword evidence="1" id="KW-0732">Signal</keyword>
<feature type="signal peptide" evidence="1">
    <location>
        <begin position="1"/>
        <end position="25"/>
    </location>
</feature>
<dbReference type="PANTHER" id="PTHR11261">
    <property type="entry name" value="INTERPHOTORECEPTOR RETINOID-BINDING PROTEIN"/>
    <property type="match status" value="1"/>
</dbReference>
<feature type="chain" id="PRO_5021259502" evidence="1">
    <location>
        <begin position="26"/>
        <end position="450"/>
    </location>
</feature>
<evidence type="ECO:0000313" key="4">
    <source>
        <dbReference type="Proteomes" id="UP000319148"/>
    </source>
</evidence>
<sequence>MMTSSLFRTFLILLVGCLVQNQAHAAAKIDVTALTERISEIVRAQFVDEQVAHKTADEFLEKAQSGAYSAVSGPEDLASQLTDDLRAISGDTHIGVVYDPNSVARYRAREAAKQIVAAKERDSANRRAKIAEAKLDNFGIRAVEVMKGGVGYLRIDYFDGHVDESAPVFTAVMDLLASSRAIILDLRRNGGGNSRILPLFLGYFLGPEQVHFATRQERWNGNTEKLLSRADVKGARHFDKPIYILTSGTTYSLAEHVTYHLRAFGRATVIGERTYGGGNGWDPVVLDDQFYLRIPRISFTNAHTGTLYTEGEGITPDIAVNAAQARHRAYAVALEQLHSTTSDPQTLEEIEWAQRLIQQQGEDTSPVRPDDLPSLGTFGQFNFKGTADDLWLSYRDLPFVKLEKIGPGLYLDDRSIQQQILFPDPEITDSASLTVMRYGEASRQITRDPD</sequence>
<comment type="caution">
    <text evidence="3">The sequence shown here is derived from an EMBL/GenBank/DDBJ whole genome shotgun (WGS) entry which is preliminary data.</text>
</comment>
<accession>A0A501PB58</accession>
<evidence type="ECO:0000256" key="1">
    <source>
        <dbReference type="SAM" id="SignalP"/>
    </source>
</evidence>
<evidence type="ECO:0000259" key="2">
    <source>
        <dbReference type="SMART" id="SM00245"/>
    </source>
</evidence>
<name>A0A501PB58_9PROT</name>
<dbReference type="SUPFAM" id="SSF52096">
    <property type="entry name" value="ClpP/crotonase"/>
    <property type="match status" value="1"/>
</dbReference>
<proteinExistence type="predicted"/>
<evidence type="ECO:0000313" key="3">
    <source>
        <dbReference type="EMBL" id="TPD57277.1"/>
    </source>
</evidence>
<dbReference type="GO" id="GO:0008236">
    <property type="term" value="F:serine-type peptidase activity"/>
    <property type="evidence" value="ECO:0007669"/>
    <property type="project" value="InterPro"/>
</dbReference>
<gene>
    <name evidence="3" type="ORF">FIV46_14205</name>
</gene>
<dbReference type="SMART" id="SM00245">
    <property type="entry name" value="TSPc"/>
    <property type="match status" value="1"/>
</dbReference>
<dbReference type="Pfam" id="PF03572">
    <property type="entry name" value="Peptidase_S41"/>
    <property type="match status" value="1"/>
</dbReference>